<proteinExistence type="inferred from homology"/>
<dbReference type="Proteomes" id="UP000256645">
    <property type="component" value="Unassembled WGS sequence"/>
</dbReference>
<dbReference type="PANTHER" id="PTHR42973:SF54">
    <property type="entry name" value="FAD-BINDING PCMH-TYPE DOMAIN-CONTAINING PROTEIN"/>
    <property type="match status" value="1"/>
</dbReference>
<dbReference type="InterPro" id="IPR016166">
    <property type="entry name" value="FAD-bd_PCMH"/>
</dbReference>
<keyword evidence="5" id="KW-0732">Signal</keyword>
<evidence type="ECO:0000313" key="7">
    <source>
        <dbReference type="EMBL" id="RDW64827.1"/>
    </source>
</evidence>
<dbReference type="InterPro" id="IPR006094">
    <property type="entry name" value="Oxid_FAD_bind_N"/>
</dbReference>
<dbReference type="OrthoDB" id="415825at2759"/>
<name>A0A3D8QSS2_9HELO</name>
<sequence>MRFFVPLAFWAATVSATAGFEGRRYDFAVPSTPVATFNDNFTSTTEAIASLKAALSANASVAAPLSLQYGSTVARVWPKQLETWPEAIVYPSTPEDVSIIMQFYSKYHGLWDEAFAIMCGGHFSSGGAQTKSLIIDLQFLNAVILNDPVDASERAIVKIGGGTKSGHVYDELDGTGWAFLGARSTTIGTGGFTLGGGIAYQTGRYGIGADNLVGVEMVLLNGTIIYANPYNNYSDIFWACTGGGWAATIGVVTNFYSQAYPDPGEVQVGAFVYSESKKDAVFPLVNNFFENNTDVNAFPAFVYYFKDPDYPSAVAPITEREFVLQFNAMYFGSIEGFNTSYAAFYENANSVSVTSYSLKNLKEFLSSNYPYGQSTIFRGKSHTNVSNDLWENTLSIYKETIQGLLARGEDPANSLWVSEYMYPNWNGAGASNDSATAWPHSTSAHITLSSLMWSNQSNANYVDERDEVMMDYLREYQAGVDSAPIYDYPNYLAPYSKPSEVWGTDNFNRLVEIKEKYDPECLISRGVVIPTTACQSKGLVNYSLDN</sequence>
<evidence type="ECO:0000259" key="6">
    <source>
        <dbReference type="PROSITE" id="PS51387"/>
    </source>
</evidence>
<dbReference type="GO" id="GO:0071949">
    <property type="term" value="F:FAD binding"/>
    <property type="evidence" value="ECO:0007669"/>
    <property type="project" value="InterPro"/>
</dbReference>
<evidence type="ECO:0000256" key="3">
    <source>
        <dbReference type="ARBA" id="ARBA00022827"/>
    </source>
</evidence>
<dbReference type="GO" id="GO:0016491">
    <property type="term" value="F:oxidoreductase activity"/>
    <property type="evidence" value="ECO:0007669"/>
    <property type="project" value="UniProtKB-KW"/>
</dbReference>
<dbReference type="InterPro" id="IPR012951">
    <property type="entry name" value="BBE"/>
</dbReference>
<dbReference type="Pfam" id="PF01565">
    <property type="entry name" value="FAD_binding_4"/>
    <property type="match status" value="1"/>
</dbReference>
<organism evidence="7 8">
    <name type="scientific">Coleophoma cylindrospora</name>
    <dbReference type="NCBI Taxonomy" id="1849047"/>
    <lineage>
        <taxon>Eukaryota</taxon>
        <taxon>Fungi</taxon>
        <taxon>Dikarya</taxon>
        <taxon>Ascomycota</taxon>
        <taxon>Pezizomycotina</taxon>
        <taxon>Leotiomycetes</taxon>
        <taxon>Helotiales</taxon>
        <taxon>Dermateaceae</taxon>
        <taxon>Coleophoma</taxon>
    </lineage>
</organism>
<feature type="domain" description="FAD-binding PCMH-type" evidence="6">
    <location>
        <begin position="81"/>
        <end position="262"/>
    </location>
</feature>
<comment type="caution">
    <text evidence="7">The sequence shown here is derived from an EMBL/GenBank/DDBJ whole genome shotgun (WGS) entry which is preliminary data.</text>
</comment>
<reference evidence="7 8" key="1">
    <citation type="journal article" date="2018" name="IMA Fungus">
        <title>IMA Genome-F 9: Draft genome sequence of Annulohypoxylon stygium, Aspergillus mulundensis, Berkeleyomyces basicola (syn. Thielaviopsis basicola), Ceratocystis smalleyi, two Cercospora beticola strains, Coleophoma cylindrospora, Fusarium fracticaudum, Phialophora cf. hyalina, and Morchella septimelata.</title>
        <authorList>
            <person name="Wingfield B.D."/>
            <person name="Bills G.F."/>
            <person name="Dong Y."/>
            <person name="Huang W."/>
            <person name="Nel W.J."/>
            <person name="Swalarsk-Parry B.S."/>
            <person name="Vaghefi N."/>
            <person name="Wilken P.M."/>
            <person name="An Z."/>
            <person name="de Beer Z.W."/>
            <person name="De Vos L."/>
            <person name="Chen L."/>
            <person name="Duong T.A."/>
            <person name="Gao Y."/>
            <person name="Hammerbacher A."/>
            <person name="Kikkert J.R."/>
            <person name="Li Y."/>
            <person name="Li H."/>
            <person name="Li K."/>
            <person name="Li Q."/>
            <person name="Liu X."/>
            <person name="Ma X."/>
            <person name="Naidoo K."/>
            <person name="Pethybridge S.J."/>
            <person name="Sun J."/>
            <person name="Steenkamp E.T."/>
            <person name="van der Nest M.A."/>
            <person name="van Wyk S."/>
            <person name="Wingfield M.J."/>
            <person name="Xiong C."/>
            <person name="Yue Q."/>
            <person name="Zhang X."/>
        </authorList>
    </citation>
    <scope>NUCLEOTIDE SEQUENCE [LARGE SCALE GENOMIC DNA]</scope>
    <source>
        <strain evidence="7 8">BP6252</strain>
    </source>
</reference>
<dbReference type="InterPro" id="IPR036318">
    <property type="entry name" value="FAD-bd_PCMH-like_sf"/>
</dbReference>
<keyword evidence="2" id="KW-0285">Flavoprotein</keyword>
<dbReference type="Gene3D" id="3.40.462.20">
    <property type="match status" value="1"/>
</dbReference>
<feature type="signal peptide" evidence="5">
    <location>
        <begin position="1"/>
        <end position="19"/>
    </location>
</feature>
<keyword evidence="4" id="KW-0560">Oxidoreductase</keyword>
<dbReference type="AlphaFoldDB" id="A0A3D8QSS2"/>
<accession>A0A3D8QSS2</accession>
<keyword evidence="8" id="KW-1185">Reference proteome</keyword>
<dbReference type="EMBL" id="PDLM01000012">
    <property type="protein sequence ID" value="RDW64827.1"/>
    <property type="molecule type" value="Genomic_DNA"/>
</dbReference>
<dbReference type="PROSITE" id="PS51387">
    <property type="entry name" value="FAD_PCMH"/>
    <property type="match status" value="1"/>
</dbReference>
<evidence type="ECO:0000256" key="1">
    <source>
        <dbReference type="ARBA" id="ARBA00005466"/>
    </source>
</evidence>
<evidence type="ECO:0000313" key="8">
    <source>
        <dbReference type="Proteomes" id="UP000256645"/>
    </source>
</evidence>
<evidence type="ECO:0000256" key="5">
    <source>
        <dbReference type="SAM" id="SignalP"/>
    </source>
</evidence>
<protein>
    <submittedName>
        <fullName evidence="7">6-hydroxy-D-nicotine oxidase</fullName>
    </submittedName>
</protein>
<comment type="similarity">
    <text evidence="1">Belongs to the oxygen-dependent FAD-linked oxidoreductase family.</text>
</comment>
<dbReference type="Pfam" id="PF08031">
    <property type="entry name" value="BBE"/>
    <property type="match status" value="1"/>
</dbReference>
<gene>
    <name evidence="7" type="ORF">BP6252_10478</name>
</gene>
<dbReference type="Gene3D" id="3.30.465.10">
    <property type="match status" value="1"/>
</dbReference>
<evidence type="ECO:0000256" key="4">
    <source>
        <dbReference type="ARBA" id="ARBA00023002"/>
    </source>
</evidence>
<evidence type="ECO:0000256" key="2">
    <source>
        <dbReference type="ARBA" id="ARBA00022630"/>
    </source>
</evidence>
<feature type="chain" id="PRO_5017689898" evidence="5">
    <location>
        <begin position="20"/>
        <end position="546"/>
    </location>
</feature>
<dbReference type="SUPFAM" id="SSF56176">
    <property type="entry name" value="FAD-binding/transporter-associated domain-like"/>
    <property type="match status" value="1"/>
</dbReference>
<keyword evidence="3" id="KW-0274">FAD</keyword>
<dbReference type="InterPro" id="IPR050416">
    <property type="entry name" value="FAD-linked_Oxidoreductase"/>
</dbReference>
<dbReference type="InterPro" id="IPR016169">
    <property type="entry name" value="FAD-bd_PCMH_sub2"/>
</dbReference>
<dbReference type="PANTHER" id="PTHR42973">
    <property type="entry name" value="BINDING OXIDOREDUCTASE, PUTATIVE (AFU_ORTHOLOGUE AFUA_1G17690)-RELATED"/>
    <property type="match status" value="1"/>
</dbReference>